<protein>
    <recommendedName>
        <fullName evidence="2">Transcobalamin-like C-terminal domain-containing protein</fullName>
    </recommendedName>
</protein>
<dbReference type="PROSITE" id="PS51257">
    <property type="entry name" value="PROKAR_LIPOPROTEIN"/>
    <property type="match status" value="1"/>
</dbReference>
<accession>A0A1W5ZVD1</accession>
<evidence type="ECO:0000256" key="1">
    <source>
        <dbReference type="SAM" id="SignalP"/>
    </source>
</evidence>
<keyword evidence="1" id="KW-0732">Signal</keyword>
<organism evidence="3 4">
    <name type="scientific">Halobacillus mangrovi</name>
    <dbReference type="NCBI Taxonomy" id="402384"/>
    <lineage>
        <taxon>Bacteria</taxon>
        <taxon>Bacillati</taxon>
        <taxon>Bacillota</taxon>
        <taxon>Bacilli</taxon>
        <taxon>Bacillales</taxon>
        <taxon>Bacillaceae</taxon>
        <taxon>Halobacillus</taxon>
    </lineage>
</organism>
<dbReference type="RefSeq" id="WP_085029683.1">
    <property type="nucleotide sequence ID" value="NZ_CP020772.1"/>
</dbReference>
<keyword evidence="4" id="KW-1185">Reference proteome</keyword>
<dbReference type="Proteomes" id="UP000192527">
    <property type="component" value="Chromosome"/>
</dbReference>
<feature type="domain" description="Transcobalamin-like C-terminal" evidence="2">
    <location>
        <begin position="68"/>
        <end position="133"/>
    </location>
</feature>
<dbReference type="EMBL" id="CP020772">
    <property type="protein sequence ID" value="ARI77211.1"/>
    <property type="molecule type" value="Genomic_DNA"/>
</dbReference>
<gene>
    <name evidence="3" type="ORF">HM131_10335</name>
</gene>
<feature type="chain" id="PRO_5039163794" description="Transcobalamin-like C-terminal domain-containing protein" evidence="1">
    <location>
        <begin position="21"/>
        <end position="136"/>
    </location>
</feature>
<evidence type="ECO:0000259" key="2">
    <source>
        <dbReference type="Pfam" id="PF14478"/>
    </source>
</evidence>
<dbReference type="AlphaFoldDB" id="A0A1W5ZVD1"/>
<dbReference type="STRING" id="402384.HM131_10335"/>
<reference evidence="3 4" key="1">
    <citation type="submission" date="2017-04" db="EMBL/GenBank/DDBJ databases">
        <title>The whole genome sequencing and assembly of Halobacillus mangrovi strain.</title>
        <authorList>
            <person name="Lee S.-J."/>
            <person name="Park M.-K."/>
            <person name="Kim J.-Y."/>
            <person name="Lee Y.-J."/>
            <person name="Yi H."/>
            <person name="Bahn Y.-S."/>
            <person name="Kim J.F."/>
            <person name="Lee D.-W."/>
        </authorList>
    </citation>
    <scope>NUCLEOTIDE SEQUENCE [LARGE SCALE GENOMIC DNA]</scope>
    <source>
        <strain evidence="3 4">KTB 131</strain>
    </source>
</reference>
<evidence type="ECO:0000313" key="3">
    <source>
        <dbReference type="EMBL" id="ARI77211.1"/>
    </source>
</evidence>
<name>A0A1W5ZVD1_9BACI</name>
<dbReference type="KEGG" id="hmn:HM131_10335"/>
<evidence type="ECO:0000313" key="4">
    <source>
        <dbReference type="Proteomes" id="UP000192527"/>
    </source>
</evidence>
<sequence length="136" mass="15225">MKKFNFFLVAALLAVGVISGCGTQQTEKAEEANASQQEEKQEVTLKVEISKNNGEEVLADQEITVAEGTTLMEVMKDNFEVKESEGFINSIEGIEGNQEEKMAWMFTINGEEAMVGANEYEVEQGDEIIFDYHSWE</sequence>
<dbReference type="Pfam" id="PF14478">
    <property type="entry name" value="DUF4430"/>
    <property type="match status" value="1"/>
</dbReference>
<feature type="signal peptide" evidence="1">
    <location>
        <begin position="1"/>
        <end position="20"/>
    </location>
</feature>
<proteinExistence type="predicted"/>
<dbReference type="OrthoDB" id="2870483at2"/>
<dbReference type="Gene3D" id="2.170.130.30">
    <property type="match status" value="1"/>
</dbReference>
<dbReference type="InterPro" id="IPR027954">
    <property type="entry name" value="Transcobalamin-like_C"/>
</dbReference>